<accession>A0ABY7H0G5</accession>
<reference evidence="2" key="1">
    <citation type="submission" date="2022-11" db="EMBL/GenBank/DDBJ databases">
        <title>Minimal conservation of predation-associated metabolite biosynthetic gene clusters underscores biosynthetic potential of Myxococcota including descriptions for ten novel species: Archangium lansinium sp. nov., Myxococcus landrumus sp. nov., Nannocystis bai.</title>
        <authorList>
            <person name="Ahearne A."/>
            <person name="Stevens C."/>
            <person name="Dowd S."/>
        </authorList>
    </citation>
    <scope>NUCLEOTIDE SEQUENCE</scope>
    <source>
        <strain evidence="2">Fl3</strain>
    </source>
</reference>
<feature type="compositionally biased region" description="Low complexity" evidence="1">
    <location>
        <begin position="54"/>
        <end position="85"/>
    </location>
</feature>
<organism evidence="2 3">
    <name type="scientific">Nannocystis punicea</name>
    <dbReference type="NCBI Taxonomy" id="2995304"/>
    <lineage>
        <taxon>Bacteria</taxon>
        <taxon>Pseudomonadati</taxon>
        <taxon>Myxococcota</taxon>
        <taxon>Polyangia</taxon>
        <taxon>Nannocystales</taxon>
        <taxon>Nannocystaceae</taxon>
        <taxon>Nannocystis</taxon>
    </lineage>
</organism>
<sequence>MSVESKIAGFLRVAHEDLAGARLLAAANNRNAIYLCEQAAEKLIKAVLTSEACTSASSTTSMRSSTSSPTTTRSSPGCERSSISPPTRPPTAIPTDDGKVRRARREHRVGDAIVAVEAVLLAVVARFDVDLDHPDAPARRPVPIR</sequence>
<evidence type="ECO:0000313" key="2">
    <source>
        <dbReference type="EMBL" id="WAS92514.1"/>
    </source>
</evidence>
<evidence type="ECO:0000313" key="3">
    <source>
        <dbReference type="Proteomes" id="UP001164459"/>
    </source>
</evidence>
<keyword evidence="3" id="KW-1185">Reference proteome</keyword>
<name>A0ABY7H0G5_9BACT</name>
<dbReference type="Gene3D" id="1.20.120.330">
    <property type="entry name" value="Nucleotidyltransferases domain 2"/>
    <property type="match status" value="1"/>
</dbReference>
<evidence type="ECO:0008006" key="4">
    <source>
        <dbReference type="Google" id="ProtNLM"/>
    </source>
</evidence>
<dbReference type="EMBL" id="CP114040">
    <property type="protein sequence ID" value="WAS92514.1"/>
    <property type="molecule type" value="Genomic_DNA"/>
</dbReference>
<dbReference type="RefSeq" id="WP_269034871.1">
    <property type="nucleotide sequence ID" value="NZ_CP114040.1"/>
</dbReference>
<dbReference type="Proteomes" id="UP001164459">
    <property type="component" value="Chromosome"/>
</dbReference>
<gene>
    <name evidence="2" type="ORF">O0S08_40560</name>
</gene>
<feature type="region of interest" description="Disordered" evidence="1">
    <location>
        <begin position="54"/>
        <end position="106"/>
    </location>
</feature>
<proteinExistence type="predicted"/>
<evidence type="ECO:0000256" key="1">
    <source>
        <dbReference type="SAM" id="MobiDB-lite"/>
    </source>
</evidence>
<protein>
    <recommendedName>
        <fullName evidence="4">HEPN domain-containing protein</fullName>
    </recommendedName>
</protein>